<evidence type="ECO:0000313" key="12">
    <source>
        <dbReference type="Proteomes" id="UP000887574"/>
    </source>
</evidence>
<keyword evidence="3" id="KW-0813">Transport</keyword>
<evidence type="ECO:0000256" key="11">
    <source>
        <dbReference type="SAM" id="Phobius"/>
    </source>
</evidence>
<keyword evidence="8" id="KW-0406">Ion transport</keyword>
<keyword evidence="7 11" id="KW-1133">Transmembrane helix</keyword>
<dbReference type="GO" id="GO:0005886">
    <property type="term" value="C:plasma membrane"/>
    <property type="evidence" value="ECO:0007669"/>
    <property type="project" value="UniProtKB-SubCell"/>
</dbReference>
<evidence type="ECO:0000256" key="6">
    <source>
        <dbReference type="ARBA" id="ARBA00022781"/>
    </source>
</evidence>
<dbReference type="GO" id="GO:0015252">
    <property type="term" value="F:proton channel activity"/>
    <property type="evidence" value="ECO:0007669"/>
    <property type="project" value="InterPro"/>
</dbReference>
<evidence type="ECO:0000256" key="4">
    <source>
        <dbReference type="ARBA" id="ARBA00022475"/>
    </source>
</evidence>
<dbReference type="InterPro" id="IPR004878">
    <property type="entry name" value="Otopetrin"/>
</dbReference>
<keyword evidence="6" id="KW-0375">Hydrogen ion transport</keyword>
<keyword evidence="10" id="KW-0407">Ion channel</keyword>
<evidence type="ECO:0000256" key="1">
    <source>
        <dbReference type="ARBA" id="ARBA00004651"/>
    </source>
</evidence>
<dbReference type="WBParaSite" id="jg23810">
    <property type="protein sequence ID" value="jg23810"/>
    <property type="gene ID" value="jg23810"/>
</dbReference>
<evidence type="ECO:0000256" key="9">
    <source>
        <dbReference type="ARBA" id="ARBA00023136"/>
    </source>
</evidence>
<keyword evidence="12" id="KW-1185">Reference proteome</keyword>
<evidence type="ECO:0000256" key="8">
    <source>
        <dbReference type="ARBA" id="ARBA00023065"/>
    </source>
</evidence>
<evidence type="ECO:0000313" key="13">
    <source>
        <dbReference type="WBParaSite" id="jg23810"/>
    </source>
</evidence>
<evidence type="ECO:0000256" key="7">
    <source>
        <dbReference type="ARBA" id="ARBA00022989"/>
    </source>
</evidence>
<sequence>MFTFIQMHFIFCNSRIAIVNSKNLAKLGTMHLLAVNIWTWLRFVIAKNAALERAPLAMLGVTSNRHISMDSQNFTVTIEKSLISTTLSSFDYFGDFATLLTTCIIEYSVIGAAIMIVLWRSIDENAGQDALKSNKRKHKVRIDCSASSGGLFAGLLFLICALVSIGIHSFFSQHCDSHGALWCFVSQTWLCFASH</sequence>
<feature type="transmembrane region" description="Helical" evidence="11">
    <location>
        <begin position="96"/>
        <end position="119"/>
    </location>
</feature>
<dbReference type="Proteomes" id="UP000887574">
    <property type="component" value="Unplaced"/>
</dbReference>
<evidence type="ECO:0000256" key="5">
    <source>
        <dbReference type="ARBA" id="ARBA00022692"/>
    </source>
</evidence>
<reference evidence="13" key="1">
    <citation type="submission" date="2022-11" db="UniProtKB">
        <authorList>
            <consortium name="WormBaseParasite"/>
        </authorList>
    </citation>
    <scope>IDENTIFICATION</scope>
</reference>
<keyword evidence="9 11" id="KW-0472">Membrane</keyword>
<dbReference type="PANTHER" id="PTHR21522">
    <property type="entry name" value="PROTON CHANNEL OTOP"/>
    <property type="match status" value="1"/>
</dbReference>
<organism evidence="12 13">
    <name type="scientific">Ditylenchus dipsaci</name>
    <dbReference type="NCBI Taxonomy" id="166011"/>
    <lineage>
        <taxon>Eukaryota</taxon>
        <taxon>Metazoa</taxon>
        <taxon>Ecdysozoa</taxon>
        <taxon>Nematoda</taxon>
        <taxon>Chromadorea</taxon>
        <taxon>Rhabditida</taxon>
        <taxon>Tylenchina</taxon>
        <taxon>Tylenchomorpha</taxon>
        <taxon>Sphaerularioidea</taxon>
        <taxon>Anguinidae</taxon>
        <taxon>Anguininae</taxon>
        <taxon>Ditylenchus</taxon>
    </lineage>
</organism>
<evidence type="ECO:0000256" key="10">
    <source>
        <dbReference type="ARBA" id="ARBA00023303"/>
    </source>
</evidence>
<dbReference type="PANTHER" id="PTHR21522:SF43">
    <property type="entry name" value="OTOPETRIN-2"/>
    <property type="match status" value="1"/>
</dbReference>
<comment type="subcellular location">
    <subcellularLocation>
        <location evidence="1">Cell membrane</location>
        <topology evidence="1">Multi-pass membrane protein</topology>
    </subcellularLocation>
</comment>
<proteinExistence type="inferred from homology"/>
<name>A0A915DV34_9BILA</name>
<keyword evidence="4" id="KW-1003">Cell membrane</keyword>
<dbReference type="AlphaFoldDB" id="A0A915DV34"/>
<dbReference type="Pfam" id="PF03189">
    <property type="entry name" value="Otopetrin"/>
    <property type="match status" value="2"/>
</dbReference>
<feature type="transmembrane region" description="Helical" evidence="11">
    <location>
        <begin position="140"/>
        <end position="167"/>
    </location>
</feature>
<protein>
    <submittedName>
        <fullName evidence="13">Vomeronasal type-1 receptor</fullName>
    </submittedName>
</protein>
<keyword evidence="5 11" id="KW-0812">Transmembrane</keyword>
<evidence type="ECO:0000256" key="3">
    <source>
        <dbReference type="ARBA" id="ARBA00022448"/>
    </source>
</evidence>
<accession>A0A915DV34</accession>
<comment type="similarity">
    <text evidence="2">Belongs to the otopetrin family.</text>
</comment>
<evidence type="ECO:0000256" key="2">
    <source>
        <dbReference type="ARBA" id="ARBA00006513"/>
    </source>
</evidence>